<comment type="caution">
    <text evidence="2">The sequence shown here is derived from an EMBL/GenBank/DDBJ whole genome shotgun (WGS) entry which is preliminary data.</text>
</comment>
<dbReference type="Proteomes" id="UP000033121">
    <property type="component" value="Unassembled WGS sequence"/>
</dbReference>
<sequence>MLRTLFLVLVTLLLLSAGLCCFFQSPTMDDFVGTYLVKHYGYCNGVLTYLRHGNGRFSSIPLFVAISSTRFLVDHYWIVLISGLLALFLTLAQVLKSILENYTVLKLRGADIYMAGGLALLLLLSCVPEISSFLYWQATVATYQFGLILLLLLALLLFQLAPQHSISPTQFLLLVLLKAGAAGANEVTLLYGACFSLLVFCYRPAGSRWSSITLSCLAIDLMICVLVWFIPGNRERSDGFSMHHQITLSSASAVYRSMQLFAGILSSPVFWISLAALPFAAKYVRPEWKDKWLTQKLLLLPGGLMLVTMPVFFHFVIRQFGGEVVPPRAENIVVAVSVLGMLLLAFIACVQFPVTINLPPNIPHKFTAVIVLTAILCSSRFFRELPQNLFLLPLHHQIVQDRVTVIRQALQNGRQKVYIAPYKATFQQLLSARMPKVNFGNELSFPPSFSYFKDDPYNFNIDYGYAEYYGIDSLQTDRKLILRWELTKYYPLNVPLPNKN</sequence>
<feature type="transmembrane region" description="Helical" evidence="1">
    <location>
        <begin position="76"/>
        <end position="99"/>
    </location>
</feature>
<evidence type="ECO:0008006" key="4">
    <source>
        <dbReference type="Google" id="ProtNLM"/>
    </source>
</evidence>
<dbReference type="EMBL" id="BBWV01000001">
    <property type="protein sequence ID" value="GAO41193.1"/>
    <property type="molecule type" value="Genomic_DNA"/>
</dbReference>
<protein>
    <recommendedName>
        <fullName evidence="4">Glycosyltransferase RgtA/B/C/D-like domain-containing protein</fullName>
    </recommendedName>
</protein>
<dbReference type="AlphaFoldDB" id="A0A0E9MUM9"/>
<keyword evidence="1" id="KW-0472">Membrane</keyword>
<feature type="transmembrane region" description="Helical" evidence="1">
    <location>
        <begin position="253"/>
        <end position="277"/>
    </location>
</feature>
<feature type="transmembrane region" description="Helical" evidence="1">
    <location>
        <begin position="329"/>
        <end position="354"/>
    </location>
</feature>
<keyword evidence="1" id="KW-1133">Transmembrane helix</keyword>
<evidence type="ECO:0000256" key="1">
    <source>
        <dbReference type="SAM" id="Phobius"/>
    </source>
</evidence>
<evidence type="ECO:0000313" key="3">
    <source>
        <dbReference type="Proteomes" id="UP000033121"/>
    </source>
</evidence>
<proteinExistence type="predicted"/>
<name>A0A0E9MUM9_9BACT</name>
<organism evidence="2 3">
    <name type="scientific">Flavihumibacter petaseus NBRC 106054</name>
    <dbReference type="NCBI Taxonomy" id="1220578"/>
    <lineage>
        <taxon>Bacteria</taxon>
        <taxon>Pseudomonadati</taxon>
        <taxon>Bacteroidota</taxon>
        <taxon>Chitinophagia</taxon>
        <taxon>Chitinophagales</taxon>
        <taxon>Chitinophagaceae</taxon>
        <taxon>Flavihumibacter</taxon>
    </lineage>
</organism>
<feature type="transmembrane region" description="Helical" evidence="1">
    <location>
        <begin position="173"/>
        <end position="200"/>
    </location>
</feature>
<accession>A0A0E9MUM9</accession>
<dbReference type="RefSeq" id="WP_046367101.1">
    <property type="nucleotide sequence ID" value="NZ_BBWV01000001.1"/>
</dbReference>
<feature type="transmembrane region" description="Helical" evidence="1">
    <location>
        <begin position="142"/>
        <end position="161"/>
    </location>
</feature>
<dbReference type="STRING" id="1220578.FPE01S_01_02050"/>
<evidence type="ECO:0000313" key="2">
    <source>
        <dbReference type="EMBL" id="GAO41193.1"/>
    </source>
</evidence>
<keyword evidence="3" id="KW-1185">Reference proteome</keyword>
<keyword evidence="1" id="KW-0812">Transmembrane</keyword>
<dbReference type="OrthoDB" id="675260at2"/>
<reference evidence="2 3" key="1">
    <citation type="submission" date="2015-04" db="EMBL/GenBank/DDBJ databases">
        <title>Whole genome shotgun sequence of Flavihumibacter petaseus NBRC 106054.</title>
        <authorList>
            <person name="Miyazawa S."/>
            <person name="Hosoyama A."/>
            <person name="Hashimoto M."/>
            <person name="Noguchi M."/>
            <person name="Tsuchikane K."/>
            <person name="Ohji S."/>
            <person name="Yamazoe A."/>
            <person name="Ichikawa N."/>
            <person name="Kimura A."/>
            <person name="Fujita N."/>
        </authorList>
    </citation>
    <scope>NUCLEOTIDE SEQUENCE [LARGE SCALE GENOMIC DNA]</scope>
    <source>
        <strain evidence="2 3">NBRC 106054</strain>
    </source>
</reference>
<feature type="transmembrane region" description="Helical" evidence="1">
    <location>
        <begin position="212"/>
        <end position="232"/>
    </location>
</feature>
<gene>
    <name evidence="2" type="ORF">FPE01S_01_02050</name>
</gene>
<feature type="transmembrane region" description="Helical" evidence="1">
    <location>
        <begin position="297"/>
        <end position="317"/>
    </location>
</feature>
<feature type="transmembrane region" description="Helical" evidence="1">
    <location>
        <begin position="111"/>
        <end position="136"/>
    </location>
</feature>